<sequence>MSIRTFHTLFTRSIRCHHQVRCPPTSSVLSVSSRNYAKKAAAQEEDAGAPLGPFYPKPAPLTLNRVDPPPDTLPDWKEQKTLMASIAEEARLRHDFDNRSELFRKGSPDEVEPGSVLLIEQIASRSRPRKQVFAGVLIAIRRKGIATNIVVRNYVLGTGVEMEFYVYSPMVTRIKVLKRITGIAQGGDDIYWLKDRPHASPLAFSKIDEMVIRDREAEKRRAAGAASA</sequence>
<dbReference type="PANTHER" id="PTHR15680:SF9">
    <property type="entry name" value="LARGE RIBOSOMAL SUBUNIT PROTEIN BL19M"/>
    <property type="match status" value="1"/>
</dbReference>
<name>A0AAD5SK83_9FUNG</name>
<accession>A0AAD5SK83</accession>
<dbReference type="GO" id="GO:0005762">
    <property type="term" value="C:mitochondrial large ribosomal subunit"/>
    <property type="evidence" value="ECO:0007669"/>
    <property type="project" value="TreeGrafter"/>
</dbReference>
<evidence type="ECO:0000256" key="1">
    <source>
        <dbReference type="ARBA" id="ARBA00005781"/>
    </source>
</evidence>
<dbReference type="Pfam" id="PF01245">
    <property type="entry name" value="Ribosomal_L19"/>
    <property type="match status" value="1"/>
</dbReference>
<protein>
    <recommendedName>
        <fullName evidence="6">Ribosomal protein L19</fullName>
    </recommendedName>
</protein>
<reference evidence="4" key="1">
    <citation type="submission" date="2020-05" db="EMBL/GenBank/DDBJ databases">
        <title>Phylogenomic resolution of chytrid fungi.</title>
        <authorList>
            <person name="Stajich J.E."/>
            <person name="Amses K."/>
            <person name="Simmons R."/>
            <person name="Seto K."/>
            <person name="Myers J."/>
            <person name="Bonds A."/>
            <person name="Quandt C.A."/>
            <person name="Barry K."/>
            <person name="Liu P."/>
            <person name="Grigoriev I."/>
            <person name="Longcore J.E."/>
            <person name="James T.Y."/>
        </authorList>
    </citation>
    <scope>NUCLEOTIDE SEQUENCE</scope>
    <source>
        <strain evidence="4">JEL0318</strain>
    </source>
</reference>
<dbReference type="Proteomes" id="UP001212841">
    <property type="component" value="Unassembled WGS sequence"/>
</dbReference>
<dbReference type="GO" id="GO:0006412">
    <property type="term" value="P:translation"/>
    <property type="evidence" value="ECO:0007669"/>
    <property type="project" value="InterPro"/>
</dbReference>
<comment type="similarity">
    <text evidence="1">Belongs to the bacterial ribosomal protein bL19 family.</text>
</comment>
<dbReference type="SUPFAM" id="SSF50104">
    <property type="entry name" value="Translation proteins SH3-like domain"/>
    <property type="match status" value="1"/>
</dbReference>
<keyword evidence="2" id="KW-0689">Ribosomal protein</keyword>
<dbReference type="PANTHER" id="PTHR15680">
    <property type="entry name" value="RIBOSOMAL PROTEIN L19"/>
    <property type="match status" value="1"/>
</dbReference>
<dbReference type="InterPro" id="IPR001857">
    <property type="entry name" value="Ribosomal_bL19"/>
</dbReference>
<keyword evidence="3" id="KW-0687">Ribonucleoprotein</keyword>
<evidence type="ECO:0000313" key="4">
    <source>
        <dbReference type="EMBL" id="KAJ3056269.1"/>
    </source>
</evidence>
<dbReference type="AlphaFoldDB" id="A0AAD5SK83"/>
<dbReference type="InterPro" id="IPR008991">
    <property type="entry name" value="Translation_prot_SH3-like_sf"/>
</dbReference>
<proteinExistence type="inferred from homology"/>
<dbReference type="Gene3D" id="2.30.30.790">
    <property type="match status" value="1"/>
</dbReference>
<dbReference type="EMBL" id="JADGJD010000039">
    <property type="protein sequence ID" value="KAJ3056269.1"/>
    <property type="molecule type" value="Genomic_DNA"/>
</dbReference>
<evidence type="ECO:0000256" key="3">
    <source>
        <dbReference type="ARBA" id="ARBA00023274"/>
    </source>
</evidence>
<dbReference type="GO" id="GO:0003735">
    <property type="term" value="F:structural constituent of ribosome"/>
    <property type="evidence" value="ECO:0007669"/>
    <property type="project" value="InterPro"/>
</dbReference>
<comment type="caution">
    <text evidence="4">The sequence shown here is derived from an EMBL/GenBank/DDBJ whole genome shotgun (WGS) entry which is preliminary data.</text>
</comment>
<gene>
    <name evidence="4" type="ORF">HK097_007481</name>
</gene>
<dbReference type="InterPro" id="IPR038657">
    <property type="entry name" value="Ribosomal_bL19_sf"/>
</dbReference>
<keyword evidence="5" id="KW-1185">Reference proteome</keyword>
<organism evidence="4 5">
    <name type="scientific">Rhizophlyctis rosea</name>
    <dbReference type="NCBI Taxonomy" id="64517"/>
    <lineage>
        <taxon>Eukaryota</taxon>
        <taxon>Fungi</taxon>
        <taxon>Fungi incertae sedis</taxon>
        <taxon>Chytridiomycota</taxon>
        <taxon>Chytridiomycota incertae sedis</taxon>
        <taxon>Chytridiomycetes</taxon>
        <taxon>Rhizophlyctidales</taxon>
        <taxon>Rhizophlyctidaceae</taxon>
        <taxon>Rhizophlyctis</taxon>
    </lineage>
</organism>
<evidence type="ECO:0000313" key="5">
    <source>
        <dbReference type="Proteomes" id="UP001212841"/>
    </source>
</evidence>
<dbReference type="PRINTS" id="PR00061">
    <property type="entry name" value="RIBOSOMALL19"/>
</dbReference>
<evidence type="ECO:0008006" key="6">
    <source>
        <dbReference type="Google" id="ProtNLM"/>
    </source>
</evidence>
<evidence type="ECO:0000256" key="2">
    <source>
        <dbReference type="ARBA" id="ARBA00022980"/>
    </source>
</evidence>